<organism evidence="2 3">
    <name type="scientific">Aduncisulcus paluster</name>
    <dbReference type="NCBI Taxonomy" id="2918883"/>
    <lineage>
        <taxon>Eukaryota</taxon>
        <taxon>Metamonada</taxon>
        <taxon>Carpediemonas-like organisms</taxon>
        <taxon>Aduncisulcus</taxon>
    </lineage>
</organism>
<dbReference type="Proteomes" id="UP001057375">
    <property type="component" value="Unassembled WGS sequence"/>
</dbReference>
<keyword evidence="3" id="KW-1185">Reference proteome</keyword>
<protein>
    <submittedName>
        <fullName evidence="2">Uncharacterized protein</fullName>
    </submittedName>
</protein>
<sequence>MKKIPDKSPTSSNDSVIQATETEIFNPVREIEAKVRQIVSKHHSKCKSLPLVSTYSEMIKQREEERKLFLKEEMKQIEKKKVQLPGQRKFEKKVTESFAKKCTEKSIIKKMRERNSSEPNPSSKQSFTPSETPKSYRVLSSTKLGLSQNYSRLHTIIKQMYKLKEMMLEHFDLALYKKSRSIPLFKAAYDTMESILQQYLEYATTKNFSLLRKEETIQYLTPTELKLKLKPSDQKNDESIDDSKEKEDILKYAAGHKVNMFFVGDSYYAIPETIKPRDGPKDSCDLPFITQFEQDATRSRIGWLSKLSKEIKSFPPLNNYDVFFEFRKIYSSVAERLCKKLEME</sequence>
<comment type="caution">
    <text evidence="2">The sequence shown here is derived from an EMBL/GenBank/DDBJ whole genome shotgun (WGS) entry which is preliminary data.</text>
</comment>
<gene>
    <name evidence="2" type="ORF">ADUPG1_008931</name>
</gene>
<name>A0ABQ5KTT0_9EUKA</name>
<evidence type="ECO:0000313" key="2">
    <source>
        <dbReference type="EMBL" id="GKT35861.1"/>
    </source>
</evidence>
<accession>A0ABQ5KTT0</accession>
<feature type="region of interest" description="Disordered" evidence="1">
    <location>
        <begin position="110"/>
        <end position="135"/>
    </location>
</feature>
<dbReference type="EMBL" id="BQXS01011084">
    <property type="protein sequence ID" value="GKT35861.1"/>
    <property type="molecule type" value="Genomic_DNA"/>
</dbReference>
<evidence type="ECO:0000313" key="3">
    <source>
        <dbReference type="Proteomes" id="UP001057375"/>
    </source>
</evidence>
<evidence type="ECO:0000256" key="1">
    <source>
        <dbReference type="SAM" id="MobiDB-lite"/>
    </source>
</evidence>
<proteinExistence type="predicted"/>
<reference evidence="2" key="1">
    <citation type="submission" date="2022-03" db="EMBL/GenBank/DDBJ databases">
        <title>Draft genome sequence of Aduncisulcus paluster, a free-living microaerophilic Fornicata.</title>
        <authorList>
            <person name="Yuyama I."/>
            <person name="Kume K."/>
            <person name="Tamura T."/>
            <person name="Inagaki Y."/>
            <person name="Hashimoto T."/>
        </authorList>
    </citation>
    <scope>NUCLEOTIDE SEQUENCE</scope>
    <source>
        <strain evidence="2">NY0171</strain>
    </source>
</reference>
<feature type="compositionally biased region" description="Polar residues" evidence="1">
    <location>
        <begin position="117"/>
        <end position="135"/>
    </location>
</feature>